<dbReference type="InterPro" id="IPR003615">
    <property type="entry name" value="HNH_nuc"/>
</dbReference>
<reference evidence="2 3" key="1">
    <citation type="journal article" date="2013" name="BMC Genomics">
        <title>Reconstruction of the lipid metabolism for the microalga Monoraphidium neglectum from its genome sequence reveals characteristics suitable for biofuel production.</title>
        <authorList>
            <person name="Bogen C."/>
            <person name="Al-Dilaimi A."/>
            <person name="Albersmeier A."/>
            <person name="Wichmann J."/>
            <person name="Grundmann M."/>
            <person name="Rupp O."/>
            <person name="Lauersen K.J."/>
            <person name="Blifernez-Klassen O."/>
            <person name="Kalinowski J."/>
            <person name="Goesmann A."/>
            <person name="Mussgnug J.H."/>
            <person name="Kruse O."/>
        </authorList>
    </citation>
    <scope>NUCLEOTIDE SEQUENCE [LARGE SCALE GENOMIC DNA]</scope>
    <source>
        <strain evidence="2 3">SAG 48.87</strain>
    </source>
</reference>
<dbReference type="OrthoDB" id="151325at2759"/>
<gene>
    <name evidence="2" type="ORF">MNEG_3700</name>
</gene>
<feature type="domain" description="HNH nuclease" evidence="1">
    <location>
        <begin position="67"/>
        <end position="117"/>
    </location>
</feature>
<name>A0A0D2NGV8_9CHLO</name>
<protein>
    <recommendedName>
        <fullName evidence="1">HNH nuclease domain-containing protein</fullName>
    </recommendedName>
</protein>
<organism evidence="2 3">
    <name type="scientific">Monoraphidium neglectum</name>
    <dbReference type="NCBI Taxonomy" id="145388"/>
    <lineage>
        <taxon>Eukaryota</taxon>
        <taxon>Viridiplantae</taxon>
        <taxon>Chlorophyta</taxon>
        <taxon>core chlorophytes</taxon>
        <taxon>Chlorophyceae</taxon>
        <taxon>CS clade</taxon>
        <taxon>Sphaeropleales</taxon>
        <taxon>Selenastraceae</taxon>
        <taxon>Monoraphidium</taxon>
    </lineage>
</organism>
<dbReference type="STRING" id="145388.A0A0D2NGV8"/>
<dbReference type="GeneID" id="25736578"/>
<dbReference type="KEGG" id="mng:MNEG_3700"/>
<dbReference type="EMBL" id="KK100697">
    <property type="protein sequence ID" value="KIZ04261.1"/>
    <property type="molecule type" value="Genomic_DNA"/>
</dbReference>
<accession>A0A0D2NGV8</accession>
<proteinExistence type="predicted"/>
<dbReference type="Pfam" id="PF13391">
    <property type="entry name" value="HNH_2"/>
    <property type="match status" value="1"/>
</dbReference>
<evidence type="ECO:0000259" key="1">
    <source>
        <dbReference type="Pfam" id="PF13391"/>
    </source>
</evidence>
<evidence type="ECO:0000313" key="2">
    <source>
        <dbReference type="EMBL" id="KIZ04261.1"/>
    </source>
</evidence>
<dbReference type="RefSeq" id="XP_013903280.1">
    <property type="nucleotide sequence ID" value="XM_014047826.1"/>
</dbReference>
<evidence type="ECO:0000313" key="3">
    <source>
        <dbReference type="Proteomes" id="UP000054498"/>
    </source>
</evidence>
<dbReference type="Proteomes" id="UP000054498">
    <property type="component" value="Unassembled WGS sequence"/>
</dbReference>
<keyword evidence="3" id="KW-1185">Reference proteome</keyword>
<sequence>MELVHEARVTNFYLRHHATARYKYTTSQATQHQDPNFKKALIEAYGCKSPTVESQLFCMGLGKFVSSKLVCAAHLFKYAWRMDLARVLGFQNINDPANGLMLIKPIEEAFDNGYLCIIWEGARGAGRSDGQYRMCWLGDAELLMHDMKRYPWKSSAEKLPQELQEELRGLMNEDGRPLRFTDLDGKVLSFNTDARPYRRCLVFQARYAFNQALAEGRITQQQLAEISPHLVS</sequence>
<dbReference type="AlphaFoldDB" id="A0A0D2NGV8"/>